<comment type="caution">
    <text evidence="2">The sequence shown here is derived from an EMBL/GenBank/DDBJ whole genome shotgun (WGS) entry which is preliminary data.</text>
</comment>
<gene>
    <name evidence="3" type="primary">spoIID</name>
    <name evidence="2" type="ORF">AB447_206745</name>
    <name evidence="3" type="ORF">P8828_03735</name>
</gene>
<dbReference type="GO" id="GO:0030435">
    <property type="term" value="P:sporulation resulting in formation of a cellular spore"/>
    <property type="evidence" value="ECO:0007669"/>
    <property type="project" value="InterPro"/>
</dbReference>
<evidence type="ECO:0000313" key="3">
    <source>
        <dbReference type="EMBL" id="MEC0483965.1"/>
    </source>
</evidence>
<dbReference type="InterPro" id="IPR013693">
    <property type="entry name" value="SpoIID/LytB_N"/>
</dbReference>
<protein>
    <submittedName>
        <fullName evidence="2">Stage II sporulation protein D</fullName>
    </submittedName>
</protein>
<dbReference type="EMBL" id="LECW02000045">
    <property type="protein sequence ID" value="KRT90272.1"/>
    <property type="molecule type" value="Genomic_DNA"/>
</dbReference>
<dbReference type="AlphaFoldDB" id="A0A0J6EA22"/>
<keyword evidence="5" id="KW-1185">Reference proteome</keyword>
<dbReference type="OrthoDB" id="9794671at2"/>
<dbReference type="PANTHER" id="PTHR30032:SF4">
    <property type="entry name" value="AMIDASE ENHANCER"/>
    <property type="match status" value="1"/>
</dbReference>
<accession>A0A0J6ED61</accession>
<dbReference type="Proteomes" id="UP001341297">
    <property type="component" value="Unassembled WGS sequence"/>
</dbReference>
<name>A0A0J6EA22_9BACI</name>
<dbReference type="InterPro" id="IPR051922">
    <property type="entry name" value="Bact_Sporulation_Assoc"/>
</dbReference>
<feature type="domain" description="Sporulation stage II protein D amidase enhancer LytB N-terminal" evidence="1">
    <location>
        <begin position="65"/>
        <end position="166"/>
    </location>
</feature>
<reference evidence="2 4" key="1">
    <citation type="journal article" date="2015" name="Int. J. Syst. Evol. Microbiol.">
        <title>Bacillus glycinifermentans sp. nov., isolated from fermented soybean paste.</title>
        <authorList>
            <person name="Kim S.J."/>
            <person name="Dunlap C.A."/>
            <person name="Kwon S.W."/>
            <person name="Rooney A.P."/>
        </authorList>
    </citation>
    <scope>NUCLEOTIDE SEQUENCE [LARGE SCALE GENOMIC DNA]</scope>
    <source>
        <strain evidence="2 4">GO-13</strain>
    </source>
</reference>
<dbReference type="RefSeq" id="WP_048355653.1">
    <property type="nucleotide sequence ID" value="NZ_CP023481.1"/>
</dbReference>
<reference evidence="2" key="2">
    <citation type="submission" date="2015-10" db="EMBL/GenBank/DDBJ databases">
        <authorList>
            <person name="Gilbert D.G."/>
        </authorList>
    </citation>
    <scope>NUCLEOTIDE SEQUENCE</scope>
    <source>
        <strain evidence="2">GO-13</strain>
    </source>
</reference>
<dbReference type="NCBIfam" id="TIGR02669">
    <property type="entry name" value="SpoIID_LytB"/>
    <property type="match status" value="1"/>
</dbReference>
<dbReference type="Pfam" id="PF08486">
    <property type="entry name" value="SpoIID"/>
    <property type="match status" value="1"/>
</dbReference>
<dbReference type="STRING" id="1664069.BGLY_4326"/>
<evidence type="ECO:0000313" key="2">
    <source>
        <dbReference type="EMBL" id="KRT90272.1"/>
    </source>
</evidence>
<dbReference type="EMBL" id="JARRTL010000006">
    <property type="protein sequence ID" value="MEC0483965.1"/>
    <property type="molecule type" value="Genomic_DNA"/>
</dbReference>
<dbReference type="GO" id="GO:0030288">
    <property type="term" value="C:outer membrane-bounded periplasmic space"/>
    <property type="evidence" value="ECO:0007669"/>
    <property type="project" value="TreeGrafter"/>
</dbReference>
<evidence type="ECO:0000313" key="4">
    <source>
        <dbReference type="Proteomes" id="UP000036168"/>
    </source>
</evidence>
<evidence type="ECO:0000313" key="5">
    <source>
        <dbReference type="Proteomes" id="UP001341297"/>
    </source>
</evidence>
<dbReference type="InterPro" id="IPR014225">
    <property type="entry name" value="Spore_II_D_firmicutes"/>
</dbReference>
<reference evidence="3 5" key="3">
    <citation type="submission" date="2023-03" db="EMBL/GenBank/DDBJ databases">
        <title>Agriculturally important microbes genome sequencing.</title>
        <authorList>
            <person name="Dunlap C."/>
        </authorList>
    </citation>
    <scope>NUCLEOTIDE SEQUENCE [LARGE SCALE GENOMIC DNA]</scope>
    <source>
        <strain evidence="3 5">CBP-3203</strain>
    </source>
</reference>
<dbReference type="Proteomes" id="UP000036168">
    <property type="component" value="Unassembled WGS sequence"/>
</dbReference>
<proteinExistence type="predicted"/>
<dbReference type="PANTHER" id="PTHR30032">
    <property type="entry name" value="N-ACETYLMURAMOYL-L-ALANINE AMIDASE-RELATED"/>
    <property type="match status" value="1"/>
</dbReference>
<evidence type="ECO:0000259" key="1">
    <source>
        <dbReference type="Pfam" id="PF08486"/>
    </source>
</evidence>
<dbReference type="NCBIfam" id="TIGR02870">
    <property type="entry name" value="spore_II_D"/>
    <property type="match status" value="1"/>
</dbReference>
<accession>A0A0J6EA22</accession>
<dbReference type="PATRIC" id="fig|1664069.3.peg.5403"/>
<organism evidence="2 4">
    <name type="scientific">Bacillus glycinifermentans</name>
    <dbReference type="NCBI Taxonomy" id="1664069"/>
    <lineage>
        <taxon>Bacteria</taxon>
        <taxon>Bacillati</taxon>
        <taxon>Bacillota</taxon>
        <taxon>Bacilli</taxon>
        <taxon>Bacillales</taxon>
        <taxon>Bacillaceae</taxon>
        <taxon>Bacillus</taxon>
    </lineage>
</organism>
<dbReference type="InterPro" id="IPR013486">
    <property type="entry name" value="SpoIID/LytB"/>
</dbReference>
<sequence length="338" mass="37749">MKQLFIVLAGICMLILLVPTLLVLPFHGEAGTPKTAKHTGIKEEKEPATLKKSPVSIPVYRTADRQVEDIPIEEYVIGVVASEMPADFEIEALKAQALAARTYIVRQMVSDQAVQSPKGSLVDDTQMFQVYKSKSELRRIWKDDYDWKIKKVTQAVASTQGKILTYDHKPIDASFFSTSNGYTENAGAYWTSDIPYLKSVKSTWDKQSPKFLNHKSFTVAEFETKLGVTLDDSANVGNITKRTPGKRVATAVINGKKLDGRDIREKLDLKSADFDWKRKGNQIIITTRGFGHGVGMSQYGAHYMAKDGKKAEDIVKYYYKGTAVSNAGEFLNKYTAKK</sequence>